<keyword evidence="9" id="KW-0677">Repeat</keyword>
<evidence type="ECO:0000256" key="2">
    <source>
        <dbReference type="ARBA" id="ARBA00012438"/>
    </source>
</evidence>
<reference evidence="18 19" key="1">
    <citation type="submission" date="2021-03" db="EMBL/GenBank/DDBJ databases">
        <authorList>
            <person name="So Y."/>
        </authorList>
    </citation>
    <scope>NUCLEOTIDE SEQUENCE [LARGE SCALE GENOMIC DNA]</scope>
    <source>
        <strain evidence="18 19">SSH11</strain>
    </source>
</reference>
<evidence type="ECO:0000256" key="4">
    <source>
        <dbReference type="ARBA" id="ARBA00022553"/>
    </source>
</evidence>
<feature type="region of interest" description="Disordered" evidence="16">
    <location>
        <begin position="1"/>
        <end position="29"/>
    </location>
</feature>
<dbReference type="InterPro" id="IPR001610">
    <property type="entry name" value="PAC"/>
</dbReference>
<dbReference type="SMART" id="SM00086">
    <property type="entry name" value="PAC"/>
    <property type="match status" value="1"/>
</dbReference>
<organism evidence="18 19">
    <name type="scientific">Pararoseomonas baculiformis</name>
    <dbReference type="NCBI Taxonomy" id="2820812"/>
    <lineage>
        <taxon>Bacteria</taxon>
        <taxon>Pseudomonadati</taxon>
        <taxon>Pseudomonadota</taxon>
        <taxon>Alphaproteobacteria</taxon>
        <taxon>Acetobacterales</taxon>
        <taxon>Acetobacteraceae</taxon>
        <taxon>Pararoseomonas</taxon>
    </lineage>
</organism>
<dbReference type="Gene3D" id="2.10.70.100">
    <property type="match status" value="1"/>
</dbReference>
<proteinExistence type="predicted"/>
<dbReference type="Gene3D" id="3.30.450.20">
    <property type="entry name" value="PAS domain"/>
    <property type="match status" value="2"/>
</dbReference>
<dbReference type="Pfam" id="PF07536">
    <property type="entry name" value="HWE_HK"/>
    <property type="match status" value="1"/>
</dbReference>
<name>A0ABS4AEM2_9PROT</name>
<dbReference type="InterPro" id="IPR000700">
    <property type="entry name" value="PAS-assoc_C"/>
</dbReference>
<keyword evidence="14" id="KW-0843">Virulence</keyword>
<dbReference type="InterPro" id="IPR013656">
    <property type="entry name" value="PAS_4"/>
</dbReference>
<keyword evidence="4" id="KW-0597">Phosphoprotein</keyword>
<protein>
    <recommendedName>
        <fullName evidence="2">histidine kinase</fullName>
        <ecNumber evidence="2">2.7.13.3</ecNumber>
    </recommendedName>
</protein>
<keyword evidence="7" id="KW-0288">FMN</keyword>
<dbReference type="PANTHER" id="PTHR41523:SF8">
    <property type="entry name" value="ETHYLENE RESPONSE SENSOR PROTEIN"/>
    <property type="match status" value="1"/>
</dbReference>
<dbReference type="PROSITE" id="PS50113">
    <property type="entry name" value="PAC"/>
    <property type="match status" value="1"/>
</dbReference>
<evidence type="ECO:0000256" key="5">
    <source>
        <dbReference type="ARBA" id="ARBA00022606"/>
    </source>
</evidence>
<keyword evidence="8" id="KW-0808">Transferase</keyword>
<dbReference type="InterPro" id="IPR011102">
    <property type="entry name" value="Sig_transdc_His_kinase_HWE"/>
</dbReference>
<evidence type="ECO:0000256" key="11">
    <source>
        <dbReference type="ARBA" id="ARBA00022777"/>
    </source>
</evidence>
<gene>
    <name evidence="18" type="ORF">J8J14_11845</name>
</gene>
<evidence type="ECO:0000256" key="12">
    <source>
        <dbReference type="ARBA" id="ARBA00022840"/>
    </source>
</evidence>
<keyword evidence="6" id="KW-0285">Flavoprotein</keyword>
<dbReference type="Gene3D" id="3.30.565.10">
    <property type="entry name" value="Histidine kinase-like ATPase, C-terminal domain"/>
    <property type="match status" value="1"/>
</dbReference>
<evidence type="ECO:0000256" key="9">
    <source>
        <dbReference type="ARBA" id="ARBA00022737"/>
    </source>
</evidence>
<dbReference type="Proteomes" id="UP000681594">
    <property type="component" value="Unassembled WGS sequence"/>
</dbReference>
<sequence>MTPDTGTSEIGQALAKGTAPAEGRPDRTQPHDLASEALFQALGDNAYELDEKFRFLTFNQACASYYGVEIKAALGRCIWQVLPQTRGTWLDQLLKEVMASRRPRRIARAGLVHPERWIEVTAFPTARGLGVAFRDRSAEHQATEALRESESRLRLAVEAGRMGAWEYHITERRVAGSRELNQLLGFPADSTPGIEEIHARYWPGEQERVQAIGEAAMARGERFLEAEYRYLRPDGSLRWHLMRAEVRFGADDQPERIVGVLLDITERKEAEERQSLLMREVDHRAKNALAVLQAAVRLTQAQDLESYKRALEGRVSALARAQSLLADERWAGTNLRALLTGELDIFLKQGQRATLRGPSVALPARAAQPLAMAFHELATNAVKYGALSTPTGKVAVSWRLEMVDSPVLHLRWEESGGPPVEQPGGRGFGSRLLEGTVRGQLRGSVTLEWERTGLVCDIAVPLSPGAEAEGARADDAGRR</sequence>
<keyword evidence="10" id="KW-0547">Nucleotide-binding</keyword>
<dbReference type="NCBIfam" id="TIGR00229">
    <property type="entry name" value="sensory_box"/>
    <property type="match status" value="1"/>
</dbReference>
<feature type="compositionally biased region" description="Polar residues" evidence="16">
    <location>
        <begin position="1"/>
        <end position="10"/>
    </location>
</feature>
<keyword evidence="15" id="KW-0675">Receptor</keyword>
<feature type="domain" description="PAC" evidence="17">
    <location>
        <begin position="224"/>
        <end position="276"/>
    </location>
</feature>
<keyword evidence="12" id="KW-0067">ATP-binding</keyword>
<keyword evidence="3" id="KW-0600">Photoreceptor protein</keyword>
<keyword evidence="19" id="KW-1185">Reference proteome</keyword>
<dbReference type="RefSeq" id="WP_209379720.1">
    <property type="nucleotide sequence ID" value="NZ_JAGIZB010000010.1"/>
</dbReference>
<dbReference type="SUPFAM" id="SSF55785">
    <property type="entry name" value="PYP-like sensor domain (PAS domain)"/>
    <property type="match status" value="2"/>
</dbReference>
<comment type="caution">
    <text evidence="18">The sequence shown here is derived from an EMBL/GenBank/DDBJ whole genome shotgun (WGS) entry which is preliminary data.</text>
</comment>
<evidence type="ECO:0000256" key="15">
    <source>
        <dbReference type="ARBA" id="ARBA00023170"/>
    </source>
</evidence>
<keyword evidence="13" id="KW-0157">Chromophore</keyword>
<evidence type="ECO:0000259" key="17">
    <source>
        <dbReference type="PROSITE" id="PS50113"/>
    </source>
</evidence>
<keyword evidence="5" id="KW-0716">Sensory transduction</keyword>
<evidence type="ECO:0000256" key="6">
    <source>
        <dbReference type="ARBA" id="ARBA00022630"/>
    </source>
</evidence>
<evidence type="ECO:0000313" key="18">
    <source>
        <dbReference type="EMBL" id="MBP0445470.1"/>
    </source>
</evidence>
<accession>A0ABS4AEM2</accession>
<dbReference type="InterPro" id="IPR013655">
    <property type="entry name" value="PAS_fold_3"/>
</dbReference>
<evidence type="ECO:0000313" key="19">
    <source>
        <dbReference type="Proteomes" id="UP000681594"/>
    </source>
</evidence>
<evidence type="ECO:0000256" key="13">
    <source>
        <dbReference type="ARBA" id="ARBA00022991"/>
    </source>
</evidence>
<evidence type="ECO:0000256" key="10">
    <source>
        <dbReference type="ARBA" id="ARBA00022741"/>
    </source>
</evidence>
<dbReference type="CDD" id="cd00130">
    <property type="entry name" value="PAS"/>
    <property type="match status" value="1"/>
</dbReference>
<comment type="catalytic activity">
    <reaction evidence="1">
        <text>ATP + protein L-histidine = ADP + protein N-phospho-L-histidine.</text>
        <dbReference type="EC" id="2.7.13.3"/>
    </reaction>
</comment>
<dbReference type="SMART" id="SM00091">
    <property type="entry name" value="PAS"/>
    <property type="match status" value="2"/>
</dbReference>
<evidence type="ECO:0000256" key="14">
    <source>
        <dbReference type="ARBA" id="ARBA00023026"/>
    </source>
</evidence>
<evidence type="ECO:0000256" key="7">
    <source>
        <dbReference type="ARBA" id="ARBA00022643"/>
    </source>
</evidence>
<keyword evidence="11" id="KW-0418">Kinase</keyword>
<dbReference type="EMBL" id="JAGIZB010000010">
    <property type="protein sequence ID" value="MBP0445470.1"/>
    <property type="molecule type" value="Genomic_DNA"/>
</dbReference>
<dbReference type="EC" id="2.7.13.3" evidence="2"/>
<dbReference type="InterPro" id="IPR035965">
    <property type="entry name" value="PAS-like_dom_sf"/>
</dbReference>
<dbReference type="Pfam" id="PF08447">
    <property type="entry name" value="PAS_3"/>
    <property type="match status" value="1"/>
</dbReference>
<dbReference type="SMART" id="SM00911">
    <property type="entry name" value="HWE_HK"/>
    <property type="match status" value="1"/>
</dbReference>
<dbReference type="Pfam" id="PF08448">
    <property type="entry name" value="PAS_4"/>
    <property type="match status" value="1"/>
</dbReference>
<dbReference type="InterPro" id="IPR036890">
    <property type="entry name" value="HATPase_C_sf"/>
</dbReference>
<evidence type="ECO:0000256" key="16">
    <source>
        <dbReference type="SAM" id="MobiDB-lite"/>
    </source>
</evidence>
<evidence type="ECO:0000256" key="8">
    <source>
        <dbReference type="ARBA" id="ARBA00022679"/>
    </source>
</evidence>
<dbReference type="InterPro" id="IPR000014">
    <property type="entry name" value="PAS"/>
</dbReference>
<evidence type="ECO:0000256" key="1">
    <source>
        <dbReference type="ARBA" id="ARBA00000085"/>
    </source>
</evidence>
<evidence type="ECO:0000256" key="3">
    <source>
        <dbReference type="ARBA" id="ARBA00022543"/>
    </source>
</evidence>
<dbReference type="PANTHER" id="PTHR41523">
    <property type="entry name" value="TWO-COMPONENT SYSTEM SENSOR PROTEIN"/>
    <property type="match status" value="1"/>
</dbReference>